<protein>
    <submittedName>
        <fullName evidence="1">Uncharacterized protein</fullName>
    </submittedName>
</protein>
<sequence length="45" mass="4748">MLLLVLTALLAFLLTLDLSAAARFLLVLVGAALGLPSSWCCSPCW</sequence>
<gene>
    <name evidence="1" type="ORF">KGD82_01660</name>
</gene>
<dbReference type="Proteomes" id="UP000682416">
    <property type="component" value="Chromosome"/>
</dbReference>
<organism evidence="1 2">
    <name type="scientific">Nocardiopsis eucommiae</name>
    <dbReference type="NCBI Taxonomy" id="2831970"/>
    <lineage>
        <taxon>Bacteria</taxon>
        <taxon>Bacillati</taxon>
        <taxon>Actinomycetota</taxon>
        <taxon>Actinomycetes</taxon>
        <taxon>Streptosporangiales</taxon>
        <taxon>Nocardiopsidaceae</taxon>
        <taxon>Nocardiopsis</taxon>
    </lineage>
</organism>
<keyword evidence="2" id="KW-1185">Reference proteome</keyword>
<proteinExistence type="predicted"/>
<reference evidence="1" key="1">
    <citation type="submission" date="2021-05" db="EMBL/GenBank/DDBJ databases">
        <authorList>
            <person name="Kaiqin L."/>
            <person name="Jian G."/>
        </authorList>
    </citation>
    <scope>NUCLEOTIDE SEQUENCE</scope>
    <source>
        <strain evidence="1">HDS5</strain>
    </source>
</reference>
<dbReference type="EMBL" id="CP074402">
    <property type="protein sequence ID" value="QVJ01778.1"/>
    <property type="molecule type" value="Genomic_DNA"/>
</dbReference>
<dbReference type="AlphaFoldDB" id="A0A975LA93"/>
<accession>A0A975LA93</accession>
<dbReference type="KEGG" id="nec:KGD82_01660"/>
<evidence type="ECO:0000313" key="2">
    <source>
        <dbReference type="Proteomes" id="UP000682416"/>
    </source>
</evidence>
<name>A0A975LA93_9ACTN</name>
<evidence type="ECO:0000313" key="1">
    <source>
        <dbReference type="EMBL" id="QVJ01778.1"/>
    </source>
</evidence>